<evidence type="ECO:0008006" key="4">
    <source>
        <dbReference type="Google" id="ProtNLM"/>
    </source>
</evidence>
<feature type="compositionally biased region" description="Basic and acidic residues" evidence="1">
    <location>
        <begin position="120"/>
        <end position="130"/>
    </location>
</feature>
<dbReference type="PANTHER" id="PTHR36474:SF1">
    <property type="entry name" value="PROTEIN LIAT1"/>
    <property type="match status" value="1"/>
</dbReference>
<organism evidence="2 3">
    <name type="scientific">Anguilla anguilla</name>
    <name type="common">European freshwater eel</name>
    <name type="synonym">Muraena anguilla</name>
    <dbReference type="NCBI Taxonomy" id="7936"/>
    <lineage>
        <taxon>Eukaryota</taxon>
        <taxon>Metazoa</taxon>
        <taxon>Chordata</taxon>
        <taxon>Craniata</taxon>
        <taxon>Vertebrata</taxon>
        <taxon>Euteleostomi</taxon>
        <taxon>Actinopterygii</taxon>
        <taxon>Neopterygii</taxon>
        <taxon>Teleostei</taxon>
        <taxon>Anguilliformes</taxon>
        <taxon>Anguillidae</taxon>
        <taxon>Anguilla</taxon>
    </lineage>
</organism>
<dbReference type="AlphaFoldDB" id="A0A9D3MAT6"/>
<name>A0A9D3MAT6_ANGAN</name>
<accession>A0A9D3MAT6</accession>
<protein>
    <recommendedName>
        <fullName evidence="4">Protein LIAT1</fullName>
    </recommendedName>
</protein>
<proteinExistence type="predicted"/>
<dbReference type="EMBL" id="JAFIRN010000008">
    <property type="protein sequence ID" value="KAG5844746.1"/>
    <property type="molecule type" value="Genomic_DNA"/>
</dbReference>
<feature type="region of interest" description="Disordered" evidence="1">
    <location>
        <begin position="1"/>
        <end position="173"/>
    </location>
</feature>
<reference evidence="2" key="1">
    <citation type="submission" date="2021-01" db="EMBL/GenBank/DDBJ databases">
        <title>A chromosome-scale assembly of European eel, Anguilla anguilla.</title>
        <authorList>
            <person name="Henkel C."/>
            <person name="Jong-Raadsen S.A."/>
            <person name="Dufour S."/>
            <person name="Weltzien F.-A."/>
            <person name="Palstra A.P."/>
            <person name="Pelster B."/>
            <person name="Spaink H.P."/>
            <person name="Van Den Thillart G.E."/>
            <person name="Jansen H."/>
            <person name="Zahm M."/>
            <person name="Klopp C."/>
            <person name="Cedric C."/>
            <person name="Louis A."/>
            <person name="Berthelot C."/>
            <person name="Parey E."/>
            <person name="Roest Crollius H."/>
            <person name="Montfort J."/>
            <person name="Robinson-Rechavi M."/>
            <person name="Bucao C."/>
            <person name="Bouchez O."/>
            <person name="Gislard M."/>
            <person name="Lluch J."/>
            <person name="Milhes M."/>
            <person name="Lampietro C."/>
            <person name="Lopez Roques C."/>
            <person name="Donnadieu C."/>
            <person name="Braasch I."/>
            <person name="Desvignes T."/>
            <person name="Postlethwait J."/>
            <person name="Bobe J."/>
            <person name="Guiguen Y."/>
            <person name="Dirks R."/>
        </authorList>
    </citation>
    <scope>NUCLEOTIDE SEQUENCE</scope>
    <source>
        <strain evidence="2">Tag_6206</strain>
        <tissue evidence="2">Liver</tissue>
    </source>
</reference>
<evidence type="ECO:0000313" key="2">
    <source>
        <dbReference type="EMBL" id="KAG5844746.1"/>
    </source>
</evidence>
<feature type="compositionally biased region" description="Low complexity" evidence="1">
    <location>
        <begin position="88"/>
        <end position="99"/>
    </location>
</feature>
<feature type="compositionally biased region" description="Basic residues" evidence="1">
    <location>
        <begin position="51"/>
        <end position="61"/>
    </location>
</feature>
<dbReference type="Proteomes" id="UP001044222">
    <property type="component" value="Chromosome 8"/>
</dbReference>
<dbReference type="InterPro" id="IPR038794">
    <property type="entry name" value="LIAT1"/>
</dbReference>
<keyword evidence="3" id="KW-1185">Reference proteome</keyword>
<evidence type="ECO:0000256" key="1">
    <source>
        <dbReference type="SAM" id="MobiDB-lite"/>
    </source>
</evidence>
<gene>
    <name evidence="2" type="ORF">ANANG_G00165830</name>
</gene>
<sequence length="220" mass="23650">MATLTLNRSEREKGAVATAPELGAKKDTAAISSLGQAKDSTRLPQLEVKDRLRKKKKKNDKKKSSSGSKKRGYSSTPSNSDDADKAPSETVSSSSSMQSGPDAERLAVRKPKVKGQPSRPRTEKGSGRIQEEEEETAVATPPDPPPAPPPGNTGPSGPAQESLRWEGVLADPAAEEERLEVYRANRRRRYYLSTQVKLHGEATPTASATPTLGQGWGHLI</sequence>
<dbReference type="PANTHER" id="PTHR36474">
    <property type="entry name" value="PROTEIN LIAT1"/>
    <property type="match status" value="1"/>
</dbReference>
<comment type="caution">
    <text evidence="2">The sequence shown here is derived from an EMBL/GenBank/DDBJ whole genome shotgun (WGS) entry which is preliminary data.</text>
</comment>
<evidence type="ECO:0000313" key="3">
    <source>
        <dbReference type="Proteomes" id="UP001044222"/>
    </source>
</evidence>
<feature type="compositionally biased region" description="Pro residues" evidence="1">
    <location>
        <begin position="141"/>
        <end position="152"/>
    </location>
</feature>